<protein>
    <submittedName>
        <fullName evidence="2">Uncharacterized protein</fullName>
    </submittedName>
</protein>
<gene>
    <name evidence="2" type="ORF">EZS28_039755</name>
</gene>
<dbReference type="Proteomes" id="UP000324800">
    <property type="component" value="Unassembled WGS sequence"/>
</dbReference>
<keyword evidence="1" id="KW-1133">Transmembrane helix</keyword>
<accession>A0A5J4U322</accession>
<dbReference type="AlphaFoldDB" id="A0A5J4U322"/>
<dbReference type="EMBL" id="SNRW01021300">
    <property type="protein sequence ID" value="KAA6364719.1"/>
    <property type="molecule type" value="Genomic_DNA"/>
</dbReference>
<feature type="non-terminal residue" evidence="2">
    <location>
        <position position="304"/>
    </location>
</feature>
<evidence type="ECO:0000256" key="1">
    <source>
        <dbReference type="SAM" id="Phobius"/>
    </source>
</evidence>
<feature type="transmembrane region" description="Helical" evidence="1">
    <location>
        <begin position="219"/>
        <end position="245"/>
    </location>
</feature>
<evidence type="ECO:0000313" key="2">
    <source>
        <dbReference type="EMBL" id="KAA6364719.1"/>
    </source>
</evidence>
<keyword evidence="1" id="KW-0472">Membrane</keyword>
<organism evidence="2 3">
    <name type="scientific">Streblomastix strix</name>
    <dbReference type="NCBI Taxonomy" id="222440"/>
    <lineage>
        <taxon>Eukaryota</taxon>
        <taxon>Metamonada</taxon>
        <taxon>Preaxostyla</taxon>
        <taxon>Oxymonadida</taxon>
        <taxon>Streblomastigidae</taxon>
        <taxon>Streblomastix</taxon>
    </lineage>
</organism>
<reference evidence="2 3" key="1">
    <citation type="submission" date="2019-03" db="EMBL/GenBank/DDBJ databases">
        <title>Single cell metagenomics reveals metabolic interactions within the superorganism composed of flagellate Streblomastix strix and complex community of Bacteroidetes bacteria on its surface.</title>
        <authorList>
            <person name="Treitli S.C."/>
            <person name="Kolisko M."/>
            <person name="Husnik F."/>
            <person name="Keeling P."/>
            <person name="Hampl V."/>
        </authorList>
    </citation>
    <scope>NUCLEOTIDE SEQUENCE [LARGE SCALE GENOMIC DNA]</scope>
    <source>
        <strain evidence="2">ST1C</strain>
    </source>
</reference>
<proteinExistence type="predicted"/>
<keyword evidence="1" id="KW-0812">Transmembrane</keyword>
<name>A0A5J4U322_9EUKA</name>
<comment type="caution">
    <text evidence="2">The sequence shown here is derived from an EMBL/GenBank/DDBJ whole genome shotgun (WGS) entry which is preliminary data.</text>
</comment>
<sequence length="304" mass="35499">MELLGCMGEYAVSVAHRGYFESKQIRPKHEYDAITDEDDEAQMSYDTFIDSIKTGSMNQKLLRNALLQGTSCFGREFVDQDEASIFKNSNKLKKKINNKLRNEIEEDFDNEDEIQMCSVPIYERVFGKEEGYLYGILGLESRLLHNIRLLSKLYLDEYAMQKMHKIESQYISEGYYSNMQLESKYMQSLLHYDLSVGGNALGEKQMNDAEQLVQDLKDIILVLSIICAFAEIMLCVICGIGHLIIYRKISVQTFSLVMLYESMLQSDEQELEEVRRFELEQYEIKQQEEEQSMKKPDPNMKQYE</sequence>
<evidence type="ECO:0000313" key="3">
    <source>
        <dbReference type="Proteomes" id="UP000324800"/>
    </source>
</evidence>